<comment type="similarity">
    <text evidence="9 10">Belongs to the TrpA family.</text>
</comment>
<feature type="active site" description="Proton acceptor" evidence="9">
    <location>
        <position position="49"/>
    </location>
</feature>
<keyword evidence="6 9" id="KW-0057">Aromatic amino acid biosynthesis</keyword>
<evidence type="ECO:0000256" key="8">
    <source>
        <dbReference type="ARBA" id="ARBA00049047"/>
    </source>
</evidence>
<comment type="function">
    <text evidence="1 9">The alpha subunit is responsible for the aldol cleavage of indoleglycerol phosphate to indole and glyceraldehyde 3-phosphate.</text>
</comment>
<organism evidence="11 12">
    <name type="scientific">Candidatus Aquitaenariimonas noxiae</name>
    <dbReference type="NCBI Taxonomy" id="1974741"/>
    <lineage>
        <taxon>Bacteria</taxon>
        <taxon>Pseudomonadati</taxon>
        <taxon>Candidatus Omnitrophota</taxon>
        <taxon>Candidatus Aquitaenariimonas</taxon>
    </lineage>
</organism>
<evidence type="ECO:0000313" key="11">
    <source>
        <dbReference type="EMBL" id="PIU42315.1"/>
    </source>
</evidence>
<evidence type="ECO:0000256" key="9">
    <source>
        <dbReference type="HAMAP-Rule" id="MF_00131"/>
    </source>
</evidence>
<evidence type="ECO:0000256" key="2">
    <source>
        <dbReference type="ARBA" id="ARBA00004733"/>
    </source>
</evidence>
<comment type="subunit">
    <text evidence="3 9">Tetramer of two alpha and two beta chains.</text>
</comment>
<dbReference type="InterPro" id="IPR018204">
    <property type="entry name" value="Trp_synthase_alpha_AS"/>
</dbReference>
<protein>
    <recommendedName>
        <fullName evidence="9">Tryptophan synthase alpha chain</fullName>
        <ecNumber evidence="9">4.2.1.20</ecNumber>
    </recommendedName>
</protein>
<dbReference type="HAMAP" id="MF_00131">
    <property type="entry name" value="Trp_synth_alpha"/>
    <property type="match status" value="1"/>
</dbReference>
<dbReference type="SUPFAM" id="SSF51366">
    <property type="entry name" value="Ribulose-phoshate binding barrel"/>
    <property type="match status" value="1"/>
</dbReference>
<evidence type="ECO:0000256" key="7">
    <source>
        <dbReference type="ARBA" id="ARBA00023239"/>
    </source>
</evidence>
<comment type="pathway">
    <text evidence="2 9">Amino-acid biosynthesis; L-tryptophan biosynthesis; L-tryptophan from chorismate: step 5/5.</text>
</comment>
<dbReference type="EC" id="4.2.1.20" evidence="9"/>
<dbReference type="InterPro" id="IPR011060">
    <property type="entry name" value="RibuloseP-bd_barrel"/>
</dbReference>
<reference evidence="11 12" key="1">
    <citation type="submission" date="2017-09" db="EMBL/GenBank/DDBJ databases">
        <title>Depth-based differentiation of microbial function through sediment-hosted aquifers and enrichment of novel symbionts in the deep terrestrial subsurface.</title>
        <authorList>
            <person name="Probst A.J."/>
            <person name="Ladd B."/>
            <person name="Jarett J.K."/>
            <person name="Geller-Mcgrath D.E."/>
            <person name="Sieber C.M."/>
            <person name="Emerson J.B."/>
            <person name="Anantharaman K."/>
            <person name="Thomas B.C."/>
            <person name="Malmstrom R."/>
            <person name="Stieglmeier M."/>
            <person name="Klingl A."/>
            <person name="Woyke T."/>
            <person name="Ryan C.M."/>
            <person name="Banfield J.F."/>
        </authorList>
    </citation>
    <scope>NUCLEOTIDE SEQUENCE [LARGE SCALE GENOMIC DNA]</scope>
    <source>
        <strain evidence="11">CG07_land_8_20_14_0_80_42_15</strain>
    </source>
</reference>
<evidence type="ECO:0000313" key="12">
    <source>
        <dbReference type="Proteomes" id="UP000230052"/>
    </source>
</evidence>
<evidence type="ECO:0000256" key="3">
    <source>
        <dbReference type="ARBA" id="ARBA00011270"/>
    </source>
</evidence>
<dbReference type="GO" id="GO:0004834">
    <property type="term" value="F:tryptophan synthase activity"/>
    <property type="evidence" value="ECO:0007669"/>
    <property type="project" value="UniProtKB-UniRule"/>
</dbReference>
<feature type="active site" description="Proton acceptor" evidence="9">
    <location>
        <position position="60"/>
    </location>
</feature>
<dbReference type="InterPro" id="IPR013785">
    <property type="entry name" value="Aldolase_TIM"/>
</dbReference>
<name>A0A2J0KV90_9BACT</name>
<sequence length="261" mass="28963">MNPIDRKFKELKKLKRKAFIAFITGGDPTLAATKELILNFQDRGVDLIEIGIPFSDPIADGPTIQAASERALKNKTTLHSIIKTVSSVKNRVKVPLVFMTYYNPVFNYGLERFVKDSKNAGISGVIIPDMPYEESSDLLKAARGKNFAVIFLAAPTSTKERLTRICKLSKGFIYFVSLTGVTGTRRDLPEDLVANVRKIKNLTHKPVCVGFGVTTPEQAKRIKRIADGVIVGSAIVKLVGKKDLKNVYSFIKKLERAIHEN</sequence>
<evidence type="ECO:0000256" key="4">
    <source>
        <dbReference type="ARBA" id="ARBA00022605"/>
    </source>
</evidence>
<dbReference type="EMBL" id="PEWV01000010">
    <property type="protein sequence ID" value="PIU42315.1"/>
    <property type="molecule type" value="Genomic_DNA"/>
</dbReference>
<evidence type="ECO:0000256" key="10">
    <source>
        <dbReference type="RuleBase" id="RU003662"/>
    </source>
</evidence>
<evidence type="ECO:0000256" key="1">
    <source>
        <dbReference type="ARBA" id="ARBA00003365"/>
    </source>
</evidence>
<evidence type="ECO:0000256" key="6">
    <source>
        <dbReference type="ARBA" id="ARBA00023141"/>
    </source>
</evidence>
<dbReference type="Proteomes" id="UP000230052">
    <property type="component" value="Unassembled WGS sequence"/>
</dbReference>
<keyword evidence="7 9" id="KW-0456">Lyase</keyword>
<accession>A0A2J0KV90</accession>
<dbReference type="FunFam" id="3.20.20.70:FF:000037">
    <property type="entry name" value="Tryptophan synthase alpha chain"/>
    <property type="match status" value="1"/>
</dbReference>
<dbReference type="Gene3D" id="3.20.20.70">
    <property type="entry name" value="Aldolase class I"/>
    <property type="match status" value="1"/>
</dbReference>
<dbReference type="AlphaFoldDB" id="A0A2J0KV90"/>
<dbReference type="GO" id="GO:0005829">
    <property type="term" value="C:cytosol"/>
    <property type="evidence" value="ECO:0007669"/>
    <property type="project" value="TreeGrafter"/>
</dbReference>
<gene>
    <name evidence="9" type="primary">trpA</name>
    <name evidence="11" type="ORF">COS99_00835</name>
</gene>
<dbReference type="CDD" id="cd04724">
    <property type="entry name" value="Tryptophan_synthase_alpha"/>
    <property type="match status" value="1"/>
</dbReference>
<comment type="caution">
    <text evidence="11">The sequence shown here is derived from an EMBL/GenBank/DDBJ whole genome shotgun (WGS) entry which is preliminary data.</text>
</comment>
<dbReference type="PANTHER" id="PTHR43406:SF1">
    <property type="entry name" value="TRYPTOPHAN SYNTHASE ALPHA CHAIN, CHLOROPLASTIC"/>
    <property type="match status" value="1"/>
</dbReference>
<comment type="catalytic activity">
    <reaction evidence="8 9">
        <text>(1S,2R)-1-C-(indol-3-yl)glycerol 3-phosphate + L-serine = D-glyceraldehyde 3-phosphate + L-tryptophan + H2O</text>
        <dbReference type="Rhea" id="RHEA:10532"/>
        <dbReference type="ChEBI" id="CHEBI:15377"/>
        <dbReference type="ChEBI" id="CHEBI:33384"/>
        <dbReference type="ChEBI" id="CHEBI:57912"/>
        <dbReference type="ChEBI" id="CHEBI:58866"/>
        <dbReference type="ChEBI" id="CHEBI:59776"/>
        <dbReference type="EC" id="4.2.1.20"/>
    </reaction>
</comment>
<dbReference type="PANTHER" id="PTHR43406">
    <property type="entry name" value="TRYPTOPHAN SYNTHASE, ALPHA CHAIN"/>
    <property type="match status" value="1"/>
</dbReference>
<dbReference type="Pfam" id="PF00290">
    <property type="entry name" value="Trp_syntA"/>
    <property type="match status" value="1"/>
</dbReference>
<dbReference type="UniPathway" id="UPA00035">
    <property type="reaction ID" value="UER00044"/>
</dbReference>
<dbReference type="NCBIfam" id="TIGR00262">
    <property type="entry name" value="trpA"/>
    <property type="match status" value="1"/>
</dbReference>
<dbReference type="InterPro" id="IPR002028">
    <property type="entry name" value="Trp_synthase_suA"/>
</dbReference>
<keyword evidence="4 9" id="KW-0028">Amino-acid biosynthesis</keyword>
<proteinExistence type="inferred from homology"/>
<evidence type="ECO:0000256" key="5">
    <source>
        <dbReference type="ARBA" id="ARBA00022822"/>
    </source>
</evidence>
<keyword evidence="5 9" id="KW-0822">Tryptophan biosynthesis</keyword>
<dbReference type="PROSITE" id="PS00167">
    <property type="entry name" value="TRP_SYNTHASE_ALPHA"/>
    <property type="match status" value="1"/>
</dbReference>